<comment type="caution">
    <text evidence="2">The sequence shown here is derived from an EMBL/GenBank/DDBJ whole genome shotgun (WGS) entry which is preliminary data.</text>
</comment>
<reference evidence="2 3" key="1">
    <citation type="submission" date="2018-07" db="EMBL/GenBank/DDBJ databases">
        <title>High-quality-draft genome sequence of Gaiella occulta.</title>
        <authorList>
            <person name="Severino R."/>
            <person name="Froufe H.J.C."/>
            <person name="Rainey F.A."/>
            <person name="Barroso C."/>
            <person name="Albuquerque L."/>
            <person name="Lobo-Da-Cunha A."/>
            <person name="Da Costa M.S."/>
            <person name="Egas C."/>
        </authorList>
    </citation>
    <scope>NUCLEOTIDE SEQUENCE [LARGE SCALE GENOMIC DNA]</scope>
    <source>
        <strain evidence="2 3">F2-233</strain>
    </source>
</reference>
<organism evidence="2 3">
    <name type="scientific">Gaiella occulta</name>
    <dbReference type="NCBI Taxonomy" id="1002870"/>
    <lineage>
        <taxon>Bacteria</taxon>
        <taxon>Bacillati</taxon>
        <taxon>Actinomycetota</taxon>
        <taxon>Thermoleophilia</taxon>
        <taxon>Gaiellales</taxon>
        <taxon>Gaiellaceae</taxon>
        <taxon>Gaiella</taxon>
    </lineage>
</organism>
<accession>A0A7M2Z0X3</accession>
<dbReference type="InterPro" id="IPR041657">
    <property type="entry name" value="HTH_17"/>
</dbReference>
<evidence type="ECO:0000259" key="1">
    <source>
        <dbReference type="Pfam" id="PF12728"/>
    </source>
</evidence>
<sequence>MCDNGLTMAEAARESGDEKLARLFAEFEGHVISPGGAAHLLGLSRKTIYTLCKRGELRAFRSDENADKYTPRWVYIPIVDIRDYAVKVGRPIADIEKWLGSSG</sequence>
<dbReference type="EMBL" id="QQZY01000001">
    <property type="protein sequence ID" value="RDI76058.1"/>
    <property type="molecule type" value="Genomic_DNA"/>
</dbReference>
<evidence type="ECO:0000313" key="2">
    <source>
        <dbReference type="EMBL" id="RDI76058.1"/>
    </source>
</evidence>
<keyword evidence="3" id="KW-1185">Reference proteome</keyword>
<evidence type="ECO:0000313" key="3">
    <source>
        <dbReference type="Proteomes" id="UP000254134"/>
    </source>
</evidence>
<name>A0A7M2Z0X3_9ACTN</name>
<feature type="domain" description="Helix-turn-helix" evidence="1">
    <location>
        <begin position="37"/>
        <end position="68"/>
    </location>
</feature>
<dbReference type="Pfam" id="PF12728">
    <property type="entry name" value="HTH_17"/>
    <property type="match status" value="1"/>
</dbReference>
<dbReference type="Proteomes" id="UP000254134">
    <property type="component" value="Unassembled WGS sequence"/>
</dbReference>
<dbReference type="AlphaFoldDB" id="A0A7M2Z0X3"/>
<gene>
    <name evidence="2" type="ORF">Gocc_0477</name>
</gene>
<protein>
    <submittedName>
        <fullName evidence="2">Helix-turn-helix protein domain</fullName>
    </submittedName>
</protein>
<proteinExistence type="predicted"/>
<reference evidence="3" key="2">
    <citation type="journal article" date="2019" name="MicrobiologyOpen">
        <title>High-quality draft genome sequence of Gaiella occulta isolated from a 150 meter deep mineral water borehole and comparison with the genome sequences of other deep-branching lineages of the phylum Actinobacteria.</title>
        <authorList>
            <person name="Severino R."/>
            <person name="Froufe H.J.C."/>
            <person name="Barroso C."/>
            <person name="Albuquerque L."/>
            <person name="Lobo-da-Cunha A."/>
            <person name="da Costa M.S."/>
            <person name="Egas C."/>
        </authorList>
    </citation>
    <scope>NUCLEOTIDE SEQUENCE [LARGE SCALE GENOMIC DNA]</scope>
    <source>
        <strain evidence="3">F2-233</strain>
    </source>
</reference>